<organism evidence="6 7">
    <name type="scientific">Caballeronia ptereochthonis</name>
    <dbReference type="NCBI Taxonomy" id="1777144"/>
    <lineage>
        <taxon>Bacteria</taxon>
        <taxon>Pseudomonadati</taxon>
        <taxon>Pseudomonadota</taxon>
        <taxon>Betaproteobacteria</taxon>
        <taxon>Burkholderiales</taxon>
        <taxon>Burkholderiaceae</taxon>
        <taxon>Caballeronia</taxon>
    </lineage>
</organism>
<evidence type="ECO:0000256" key="4">
    <source>
        <dbReference type="ARBA" id="ARBA00023163"/>
    </source>
</evidence>
<proteinExistence type="inferred from homology"/>
<dbReference type="FunFam" id="1.10.10.10:FF:000001">
    <property type="entry name" value="LysR family transcriptional regulator"/>
    <property type="match status" value="1"/>
</dbReference>
<dbReference type="STRING" id="1777144.AWB83_01868"/>
<dbReference type="PRINTS" id="PR00039">
    <property type="entry name" value="HTHLYSR"/>
</dbReference>
<dbReference type="CDD" id="cd08432">
    <property type="entry name" value="PBP2_GcdR_TrpI_HvrB_AmpR_like"/>
    <property type="match status" value="1"/>
</dbReference>
<feature type="domain" description="HTH lysR-type" evidence="5">
    <location>
        <begin position="3"/>
        <end position="60"/>
    </location>
</feature>
<evidence type="ECO:0000259" key="5">
    <source>
        <dbReference type="PROSITE" id="PS50931"/>
    </source>
</evidence>
<dbReference type="PROSITE" id="PS50931">
    <property type="entry name" value="HTH_LYSR"/>
    <property type="match status" value="1"/>
</dbReference>
<evidence type="ECO:0000313" key="6">
    <source>
        <dbReference type="EMBL" id="SAK57415.1"/>
    </source>
</evidence>
<dbReference type="Proteomes" id="UP000054978">
    <property type="component" value="Unassembled WGS sequence"/>
</dbReference>
<dbReference type="Gene3D" id="3.40.190.10">
    <property type="entry name" value="Periplasmic binding protein-like II"/>
    <property type="match status" value="2"/>
</dbReference>
<evidence type="ECO:0000313" key="7">
    <source>
        <dbReference type="Proteomes" id="UP000054978"/>
    </source>
</evidence>
<dbReference type="PANTHER" id="PTHR30537">
    <property type="entry name" value="HTH-TYPE TRANSCRIPTIONAL REGULATOR"/>
    <property type="match status" value="1"/>
</dbReference>
<dbReference type="OrthoDB" id="8591238at2"/>
<dbReference type="SUPFAM" id="SSF53850">
    <property type="entry name" value="Periplasmic binding protein-like II"/>
    <property type="match status" value="1"/>
</dbReference>
<dbReference type="Pfam" id="PF03466">
    <property type="entry name" value="LysR_substrate"/>
    <property type="match status" value="1"/>
</dbReference>
<dbReference type="Gene3D" id="1.10.10.10">
    <property type="entry name" value="Winged helix-like DNA-binding domain superfamily/Winged helix DNA-binding domain"/>
    <property type="match status" value="1"/>
</dbReference>
<dbReference type="InterPro" id="IPR058163">
    <property type="entry name" value="LysR-type_TF_proteobact-type"/>
</dbReference>
<dbReference type="Pfam" id="PF00126">
    <property type="entry name" value="HTH_1"/>
    <property type="match status" value="1"/>
</dbReference>
<keyword evidence="3" id="KW-0238">DNA-binding</keyword>
<dbReference type="GO" id="GO:0043565">
    <property type="term" value="F:sequence-specific DNA binding"/>
    <property type="evidence" value="ECO:0007669"/>
    <property type="project" value="TreeGrafter"/>
</dbReference>
<sequence length="304" mass="33571">MYLPLRAISVFHAAASSGSISRAAAELNVTPSAVSQQIQSLETHLGTALMTKVGRGVGLTEAGERYFAMISEEIDRIAEATQRMRGLRSVTLLTVRATPTLSTKWLLPRLRSFLDGHPDLEVRLNGTNEVTDFAQDAVDIEIRHGSGQWPGVYVEALAEETFLPVCSPAYCAAASLDAADLPRHRLIHSVKSQVQWPYWFSAAQTPPFDPGQRVLFDRSHMAIDAAVDGMGIALESTLMMWRELRDGTLTCPVRQPPDIRLKTQWIVCPYEHLHKKKVTLFLDWLRAERAAWEAASGASAVHGS</sequence>
<dbReference type="EMBL" id="FCOB02000007">
    <property type="protein sequence ID" value="SAK57415.1"/>
    <property type="molecule type" value="Genomic_DNA"/>
</dbReference>
<dbReference type="InterPro" id="IPR036388">
    <property type="entry name" value="WH-like_DNA-bd_sf"/>
</dbReference>
<dbReference type="RefSeq" id="WP_087044574.1">
    <property type="nucleotide sequence ID" value="NZ_FCOB02000007.1"/>
</dbReference>
<protein>
    <submittedName>
        <fullName evidence="6">LysR family transcriptional regulator</fullName>
    </submittedName>
</protein>
<keyword evidence="4" id="KW-0804">Transcription</keyword>
<gene>
    <name evidence="6" type="ORF">AWB83_01868</name>
</gene>
<comment type="caution">
    <text evidence="6">The sequence shown here is derived from an EMBL/GenBank/DDBJ whole genome shotgun (WGS) entry which is preliminary data.</text>
</comment>
<dbReference type="InterPro" id="IPR000847">
    <property type="entry name" value="LysR_HTH_N"/>
</dbReference>
<accession>A0A158AI65</accession>
<evidence type="ECO:0000256" key="3">
    <source>
        <dbReference type="ARBA" id="ARBA00023125"/>
    </source>
</evidence>
<dbReference type="PANTHER" id="PTHR30537:SF74">
    <property type="entry name" value="HTH-TYPE TRANSCRIPTIONAL REGULATOR TRPI"/>
    <property type="match status" value="1"/>
</dbReference>
<dbReference type="InterPro" id="IPR005119">
    <property type="entry name" value="LysR_subst-bd"/>
</dbReference>
<evidence type="ECO:0000256" key="2">
    <source>
        <dbReference type="ARBA" id="ARBA00023015"/>
    </source>
</evidence>
<dbReference type="InterPro" id="IPR036390">
    <property type="entry name" value="WH_DNA-bd_sf"/>
</dbReference>
<dbReference type="AlphaFoldDB" id="A0A158AI65"/>
<dbReference type="GO" id="GO:0006351">
    <property type="term" value="P:DNA-templated transcription"/>
    <property type="evidence" value="ECO:0007669"/>
    <property type="project" value="TreeGrafter"/>
</dbReference>
<keyword evidence="7" id="KW-1185">Reference proteome</keyword>
<evidence type="ECO:0000256" key="1">
    <source>
        <dbReference type="ARBA" id="ARBA00009437"/>
    </source>
</evidence>
<name>A0A158AI65_9BURK</name>
<dbReference type="GO" id="GO:0003700">
    <property type="term" value="F:DNA-binding transcription factor activity"/>
    <property type="evidence" value="ECO:0007669"/>
    <property type="project" value="InterPro"/>
</dbReference>
<comment type="similarity">
    <text evidence="1">Belongs to the LysR transcriptional regulatory family.</text>
</comment>
<dbReference type="SUPFAM" id="SSF46785">
    <property type="entry name" value="Winged helix' DNA-binding domain"/>
    <property type="match status" value="1"/>
</dbReference>
<keyword evidence="2" id="KW-0805">Transcription regulation</keyword>
<reference evidence="6" key="1">
    <citation type="submission" date="2016-01" db="EMBL/GenBank/DDBJ databases">
        <authorList>
            <person name="Peeters C."/>
        </authorList>
    </citation>
    <scope>NUCLEOTIDE SEQUENCE [LARGE SCALE GENOMIC DNA]</scope>
    <source>
        <strain evidence="6">LMG 29326</strain>
    </source>
</reference>